<evidence type="ECO:0000313" key="3">
    <source>
        <dbReference type="Proteomes" id="UP000242687"/>
    </source>
</evidence>
<reference evidence="2 3" key="1">
    <citation type="submission" date="2017-11" db="EMBL/GenBank/DDBJ databases">
        <title>Genomic Encyclopedia of Archaeal and Bacterial Type Strains, Phase II (KMG-II): From Individual Species to Whole Genera.</title>
        <authorList>
            <person name="Goeker M."/>
        </authorList>
    </citation>
    <scope>NUCLEOTIDE SEQUENCE [LARGE SCALE GENOMIC DNA]</scope>
    <source>
        <strain evidence="2 3">DSM 28175</strain>
    </source>
</reference>
<dbReference type="OrthoDB" id="10010681at2"/>
<protein>
    <submittedName>
        <fullName evidence="2">Uncharacterized protein</fullName>
    </submittedName>
</protein>
<dbReference type="Proteomes" id="UP000242687">
    <property type="component" value="Unassembled WGS sequence"/>
</dbReference>
<comment type="caution">
    <text evidence="2">The sequence shown here is derived from an EMBL/GenBank/DDBJ whole genome shotgun (WGS) entry which is preliminary data.</text>
</comment>
<name>A0A2H9VS42_9SPHI</name>
<feature type="chain" id="PRO_5014176208" evidence="1">
    <location>
        <begin position="20"/>
        <end position="126"/>
    </location>
</feature>
<accession>A0A2H9VS42</accession>
<keyword evidence="1" id="KW-0732">Signal</keyword>
<evidence type="ECO:0000256" key="1">
    <source>
        <dbReference type="SAM" id="SignalP"/>
    </source>
</evidence>
<dbReference type="AlphaFoldDB" id="A0A2H9VS42"/>
<dbReference type="EMBL" id="PGFJ01000001">
    <property type="protein sequence ID" value="PJJ83622.1"/>
    <property type="molecule type" value="Genomic_DNA"/>
</dbReference>
<proteinExistence type="predicted"/>
<evidence type="ECO:0000313" key="2">
    <source>
        <dbReference type="EMBL" id="PJJ83622.1"/>
    </source>
</evidence>
<organism evidence="2 3">
    <name type="scientific">Mucilaginibacter auburnensis</name>
    <dbReference type="NCBI Taxonomy" id="1457233"/>
    <lineage>
        <taxon>Bacteria</taxon>
        <taxon>Pseudomonadati</taxon>
        <taxon>Bacteroidota</taxon>
        <taxon>Sphingobacteriia</taxon>
        <taxon>Sphingobacteriales</taxon>
        <taxon>Sphingobacteriaceae</taxon>
        <taxon>Mucilaginibacter</taxon>
    </lineage>
</organism>
<sequence length="126" mass="13910">MKAAFIAIIALCCTTQLKAQQAPAFAKQQPLQQFGSFQDSLKNRELAFKMMDSVRRNTINPFTQNITINSDNMPVACTQGNSRMPVVQTDVTTYNMPVVGMNKPGLYTMPKPKTNNIIVPAANTVK</sequence>
<feature type="signal peptide" evidence="1">
    <location>
        <begin position="1"/>
        <end position="19"/>
    </location>
</feature>
<gene>
    <name evidence="2" type="ORF">CLV57_0608</name>
</gene>
<keyword evidence="3" id="KW-1185">Reference proteome</keyword>
<dbReference type="RefSeq" id="WP_100339870.1">
    <property type="nucleotide sequence ID" value="NZ_PGFJ01000001.1"/>
</dbReference>